<dbReference type="RefSeq" id="WP_129207815.1">
    <property type="nucleotide sequence ID" value="NZ_BMGU01000001.1"/>
</dbReference>
<evidence type="ECO:0000256" key="1">
    <source>
        <dbReference type="SAM" id="SignalP"/>
    </source>
</evidence>
<sequence>MRLLLFLLLLSAPLYAEDASVYLQRACGPSHVSYDAHQVKNIPAPSPLDPQMARVYFIQDVGSSDPLGVGRKLITRVGMDGHWSGAVVNESWFSVDVAGGEHHACISSQDHLLSPVTELIHFNAEPGKTYYFRIRNFMWQTRRYELQPADSDQANLMIGKFAYSASTAKP</sequence>
<protein>
    <recommendedName>
        <fullName evidence="4">DUF2846 domain-containing protein</fullName>
    </recommendedName>
</protein>
<proteinExistence type="predicted"/>
<evidence type="ECO:0008006" key="4">
    <source>
        <dbReference type="Google" id="ProtNLM"/>
    </source>
</evidence>
<feature type="chain" id="PRO_5020584628" description="DUF2846 domain-containing protein" evidence="1">
    <location>
        <begin position="17"/>
        <end position="170"/>
    </location>
</feature>
<dbReference type="OrthoDB" id="122980at2"/>
<dbReference type="AlphaFoldDB" id="A0A4Q1SK42"/>
<name>A0A4Q1SK42_9BACT</name>
<accession>A0A4Q1SK42</accession>
<evidence type="ECO:0000313" key="2">
    <source>
        <dbReference type="EMBL" id="RXS98036.1"/>
    </source>
</evidence>
<dbReference type="Proteomes" id="UP000290253">
    <property type="component" value="Unassembled WGS sequence"/>
</dbReference>
<keyword evidence="1" id="KW-0732">Signal</keyword>
<feature type="signal peptide" evidence="1">
    <location>
        <begin position="1"/>
        <end position="16"/>
    </location>
</feature>
<comment type="caution">
    <text evidence="2">The sequence shown here is derived from an EMBL/GenBank/DDBJ whole genome shotgun (WGS) entry which is preliminary data.</text>
</comment>
<keyword evidence="3" id="KW-1185">Reference proteome</keyword>
<dbReference type="EMBL" id="SDMK01000001">
    <property type="protein sequence ID" value="RXS98036.1"/>
    <property type="molecule type" value="Genomic_DNA"/>
</dbReference>
<organism evidence="2 3">
    <name type="scientific">Silvibacterium dinghuense</name>
    <dbReference type="NCBI Taxonomy" id="1560006"/>
    <lineage>
        <taxon>Bacteria</taxon>
        <taxon>Pseudomonadati</taxon>
        <taxon>Acidobacteriota</taxon>
        <taxon>Terriglobia</taxon>
        <taxon>Terriglobales</taxon>
        <taxon>Acidobacteriaceae</taxon>
        <taxon>Silvibacterium</taxon>
    </lineage>
</organism>
<reference evidence="2 3" key="1">
    <citation type="journal article" date="2016" name="Int. J. Syst. Evol. Microbiol.">
        <title>Acidipila dinghuensis sp. nov., an acidobacterium isolated from forest soil.</title>
        <authorList>
            <person name="Jiang Y.W."/>
            <person name="Wang J."/>
            <person name="Chen M.H."/>
            <person name="Lv Y.Y."/>
            <person name="Qiu L.H."/>
        </authorList>
    </citation>
    <scope>NUCLEOTIDE SEQUENCE [LARGE SCALE GENOMIC DNA]</scope>
    <source>
        <strain evidence="2 3">DHOF10</strain>
    </source>
</reference>
<evidence type="ECO:0000313" key="3">
    <source>
        <dbReference type="Proteomes" id="UP000290253"/>
    </source>
</evidence>
<gene>
    <name evidence="2" type="ORF">ESZ00_09415</name>
</gene>